<dbReference type="Proteomes" id="UP000315677">
    <property type="component" value="Unassembled WGS sequence"/>
</dbReference>
<proteinExistence type="predicted"/>
<keyword evidence="2" id="KW-1185">Reference proteome</keyword>
<protein>
    <submittedName>
        <fullName evidence="1">Uncharacterized protein</fullName>
    </submittedName>
</protein>
<dbReference type="RefSeq" id="WP_246106597.1">
    <property type="nucleotide sequence ID" value="NZ_VFPA01000002.1"/>
</dbReference>
<evidence type="ECO:0000313" key="1">
    <source>
        <dbReference type="EMBL" id="TQM11126.1"/>
    </source>
</evidence>
<name>A0A543DP58_9PSEU</name>
<dbReference type="AlphaFoldDB" id="A0A543DP58"/>
<gene>
    <name evidence="1" type="ORF">FB558_3675</name>
</gene>
<evidence type="ECO:0000313" key="2">
    <source>
        <dbReference type="Proteomes" id="UP000315677"/>
    </source>
</evidence>
<reference evidence="1 2" key="1">
    <citation type="submission" date="2019-06" db="EMBL/GenBank/DDBJ databases">
        <title>Sequencing the genomes of 1000 actinobacteria strains.</title>
        <authorList>
            <person name="Klenk H.-P."/>
        </authorList>
    </citation>
    <scope>NUCLEOTIDE SEQUENCE [LARGE SCALE GENOMIC DNA]</scope>
    <source>
        <strain evidence="1 2">DSM 45301</strain>
    </source>
</reference>
<dbReference type="EMBL" id="VFPA01000002">
    <property type="protein sequence ID" value="TQM11126.1"/>
    <property type="molecule type" value="Genomic_DNA"/>
</dbReference>
<sequence>MPTEHVELPEMLHGFPGFVPVSQGARRSVEILGHALARVLAAEAR</sequence>
<accession>A0A543DP58</accession>
<organism evidence="1 2">
    <name type="scientific">Pseudonocardia kunmingensis</name>
    <dbReference type="NCBI Taxonomy" id="630975"/>
    <lineage>
        <taxon>Bacteria</taxon>
        <taxon>Bacillati</taxon>
        <taxon>Actinomycetota</taxon>
        <taxon>Actinomycetes</taxon>
        <taxon>Pseudonocardiales</taxon>
        <taxon>Pseudonocardiaceae</taxon>
        <taxon>Pseudonocardia</taxon>
    </lineage>
</organism>
<comment type="caution">
    <text evidence="1">The sequence shown here is derived from an EMBL/GenBank/DDBJ whole genome shotgun (WGS) entry which is preliminary data.</text>
</comment>